<keyword evidence="3" id="KW-1185">Reference proteome</keyword>
<dbReference type="Proteomes" id="UP000837857">
    <property type="component" value="Chromosome 16"/>
</dbReference>
<evidence type="ECO:0000313" key="3">
    <source>
        <dbReference type="Proteomes" id="UP000837857"/>
    </source>
</evidence>
<gene>
    <name evidence="2" type="ORF">IPOD504_LOCUS5140</name>
</gene>
<feature type="region of interest" description="Disordered" evidence="1">
    <location>
        <begin position="1"/>
        <end position="38"/>
    </location>
</feature>
<dbReference type="EMBL" id="OW152828">
    <property type="protein sequence ID" value="CAH2045582.1"/>
    <property type="molecule type" value="Genomic_DNA"/>
</dbReference>
<feature type="non-terminal residue" evidence="2">
    <location>
        <position position="112"/>
    </location>
</feature>
<accession>A0ABN8I595</accession>
<evidence type="ECO:0000313" key="2">
    <source>
        <dbReference type="EMBL" id="CAH2045582.1"/>
    </source>
</evidence>
<proteinExistence type="predicted"/>
<evidence type="ECO:0000256" key="1">
    <source>
        <dbReference type="SAM" id="MobiDB-lite"/>
    </source>
</evidence>
<protein>
    <submittedName>
        <fullName evidence="2">Uncharacterized protein</fullName>
    </submittedName>
</protein>
<sequence>MCLRSTVPGRRSSPGEGRRGRPTRPEPPLSQATGNTHRLLDPRTAYLLIANYSRPEHMNGRACDKTRKWETESVAGVLERAALREVLNNSSAYLTASQTPGIHDKIKLNMTK</sequence>
<organism evidence="2 3">
    <name type="scientific">Iphiclides podalirius</name>
    <name type="common">scarce swallowtail</name>
    <dbReference type="NCBI Taxonomy" id="110791"/>
    <lineage>
        <taxon>Eukaryota</taxon>
        <taxon>Metazoa</taxon>
        <taxon>Ecdysozoa</taxon>
        <taxon>Arthropoda</taxon>
        <taxon>Hexapoda</taxon>
        <taxon>Insecta</taxon>
        <taxon>Pterygota</taxon>
        <taxon>Neoptera</taxon>
        <taxon>Endopterygota</taxon>
        <taxon>Lepidoptera</taxon>
        <taxon>Glossata</taxon>
        <taxon>Ditrysia</taxon>
        <taxon>Papilionoidea</taxon>
        <taxon>Papilionidae</taxon>
        <taxon>Papilioninae</taxon>
        <taxon>Iphiclides</taxon>
    </lineage>
</organism>
<name>A0ABN8I595_9NEOP</name>
<reference evidence="2" key="1">
    <citation type="submission" date="2022-03" db="EMBL/GenBank/DDBJ databases">
        <authorList>
            <person name="Martin H S."/>
        </authorList>
    </citation>
    <scope>NUCLEOTIDE SEQUENCE</scope>
</reference>